<dbReference type="OrthoDB" id="9803304at2"/>
<dbReference type="KEGG" id="slk:SLUN_35935"/>
<dbReference type="GO" id="GO:0051287">
    <property type="term" value="F:NAD binding"/>
    <property type="evidence" value="ECO:0007669"/>
    <property type="project" value="InterPro"/>
</dbReference>
<reference evidence="2 3" key="1">
    <citation type="submission" date="2018-01" db="EMBL/GenBank/DDBJ databases">
        <title>Complete genome sequence of Streptomyces lunaelactis MM109T, a Ferroverdin A producer isolated from cave moonmilk deposits.</title>
        <authorList>
            <person name="Naome A."/>
            <person name="Martinet L."/>
            <person name="Maciejewska M."/>
            <person name="Anderssen S."/>
            <person name="Adam D."/>
            <person name="Tenconi E."/>
            <person name="Deflandre B."/>
            <person name="Arguelles-Arias A."/>
            <person name="Calusinska M."/>
            <person name="Copieters W."/>
            <person name="Karim L."/>
            <person name="Hanikenne M."/>
            <person name="Baurain D."/>
            <person name="van Wezel G."/>
            <person name="Smargiasso N."/>
            <person name="de Pauw E."/>
            <person name="Delfosse P."/>
            <person name="Rigali S."/>
        </authorList>
    </citation>
    <scope>NUCLEOTIDE SEQUENCE [LARGE SCALE GENOMIC DNA]</scope>
    <source>
        <strain evidence="2 3">MM109</strain>
    </source>
</reference>
<dbReference type="SUPFAM" id="SSF51735">
    <property type="entry name" value="NAD(P)-binding Rossmann-fold domains"/>
    <property type="match status" value="1"/>
</dbReference>
<gene>
    <name evidence="2" type="ORF">SLUN_35935</name>
</gene>
<accession>A0A2R4TCG9</accession>
<dbReference type="AlphaFoldDB" id="A0A2R4TCG9"/>
<evidence type="ECO:0000313" key="2">
    <source>
        <dbReference type="EMBL" id="AVZ76781.1"/>
    </source>
</evidence>
<feature type="domain" description="Glyceraldehyde 3-phosphate dehydrogenase NAD(P) binding" evidence="1">
    <location>
        <begin position="3"/>
        <end position="64"/>
    </location>
</feature>
<keyword evidence="3" id="KW-1185">Reference proteome</keyword>
<proteinExistence type="predicted"/>
<dbReference type="InterPro" id="IPR036291">
    <property type="entry name" value="NAD(P)-bd_dom_sf"/>
</dbReference>
<dbReference type="Pfam" id="PF00044">
    <property type="entry name" value="Gp_dh_N"/>
    <property type="match status" value="1"/>
</dbReference>
<dbReference type="SMART" id="SM00846">
    <property type="entry name" value="Gp_dh_N"/>
    <property type="match status" value="1"/>
</dbReference>
<dbReference type="InterPro" id="IPR020828">
    <property type="entry name" value="GlycerAld_3-P_DH_NAD(P)-bd"/>
</dbReference>
<evidence type="ECO:0000313" key="3">
    <source>
        <dbReference type="Proteomes" id="UP000244201"/>
    </source>
</evidence>
<dbReference type="EMBL" id="CP026304">
    <property type="protein sequence ID" value="AVZ76781.1"/>
    <property type="molecule type" value="Genomic_DNA"/>
</dbReference>
<dbReference type="Gene3D" id="3.40.50.720">
    <property type="entry name" value="NAD(P)-binding Rossmann-like Domain"/>
    <property type="match status" value="1"/>
</dbReference>
<organism evidence="2 3">
    <name type="scientific">Streptomyces lunaelactis</name>
    <dbReference type="NCBI Taxonomy" id="1535768"/>
    <lineage>
        <taxon>Bacteria</taxon>
        <taxon>Bacillati</taxon>
        <taxon>Actinomycetota</taxon>
        <taxon>Actinomycetes</taxon>
        <taxon>Kitasatosporales</taxon>
        <taxon>Streptomycetaceae</taxon>
        <taxon>Streptomyces</taxon>
    </lineage>
</organism>
<sequence>MTVRIGINGLGQVGRTYLRAAPDKADADASPIEVVAINDLASPETLAHLLANDSTHGRLGAERL</sequence>
<protein>
    <recommendedName>
        <fullName evidence="1">Glyceraldehyde 3-phosphate dehydrogenase NAD(P) binding domain-containing protein</fullName>
    </recommendedName>
</protein>
<evidence type="ECO:0000259" key="1">
    <source>
        <dbReference type="SMART" id="SM00846"/>
    </source>
</evidence>
<name>A0A2R4TCG9_9ACTN</name>
<dbReference type="Proteomes" id="UP000244201">
    <property type="component" value="Chromosome"/>
</dbReference>